<keyword evidence="5 10" id="KW-1133">Transmembrane helix</keyword>
<sequence length="524" mass="54709">MMELPLVGLLAGSFAVSALARRLGVSPPLLLVLIGLAVSAVPGVPDYALDPELILTLVLPPLLYSAALDSSYLRLRANLRPIGMLAVGAVLLTTVAVGLAAWWLVPGLPLASALVLGAVVAPPDAVAAAAVGRQLGLPRKVMTILGGESLVNDATALTAYRVAVAVAAGAGYGIAEGLGVFVLAAVGGAAIGWALGWLVHRLRLLLHDGVLESALGLLVPFVGFVVAEEVHASGVLAVVLAGLYLGHRSPAAHPVARIQDRAVWQAADTVLEATVFALIGLQLTAVVSGVGPAVGTLTAVGLLLVLVALAARVAFVFPTTYLRPLARRRPGWTSPSWRHAAVVSWAGMRGVVSLAAAAGIPLTTMSGAPFPGRDEVVFLTFVVTVGTLLLHGLTLPTLIRRLGVQGSEEAADALAEAQAQNDAGRAAVARLDDLDDGDPLHAATVAELRSRVQARTNAAWERLGGPIAGGGDTPSAVYRRLRRAMLDAEREVFVRYRDQRRIDDEVFRRVQHEMDLEEVTLLRE</sequence>
<evidence type="ECO:0000256" key="1">
    <source>
        <dbReference type="ARBA" id="ARBA00004651"/>
    </source>
</evidence>
<evidence type="ECO:0000256" key="6">
    <source>
        <dbReference type="ARBA" id="ARBA00023053"/>
    </source>
</evidence>
<keyword evidence="10" id="KW-0050">Antiport</keyword>
<dbReference type="InterPro" id="IPR006153">
    <property type="entry name" value="Cation/H_exchanger_TM"/>
</dbReference>
<keyword evidence="6 10" id="KW-0915">Sodium</keyword>
<comment type="caution">
    <text evidence="10">Lacks conserved residue(s) required for the propagation of feature annotation.</text>
</comment>
<feature type="domain" description="Cation/H+ exchanger transmembrane" evidence="11">
    <location>
        <begin position="15"/>
        <end position="399"/>
    </location>
</feature>
<dbReference type="GO" id="GO:0005886">
    <property type="term" value="C:plasma membrane"/>
    <property type="evidence" value="ECO:0007669"/>
    <property type="project" value="UniProtKB-SubCell"/>
</dbReference>
<keyword evidence="4 10" id="KW-0812">Transmembrane</keyword>
<dbReference type="GO" id="GO:0051453">
    <property type="term" value="P:regulation of intracellular pH"/>
    <property type="evidence" value="ECO:0007669"/>
    <property type="project" value="TreeGrafter"/>
</dbReference>
<evidence type="ECO:0000313" key="13">
    <source>
        <dbReference type="Proteomes" id="UP000471126"/>
    </source>
</evidence>
<dbReference type="Proteomes" id="UP000471126">
    <property type="component" value="Unassembled WGS sequence"/>
</dbReference>
<evidence type="ECO:0000256" key="7">
    <source>
        <dbReference type="ARBA" id="ARBA00023065"/>
    </source>
</evidence>
<feature type="transmembrane region" description="Helical" evidence="10">
    <location>
        <begin position="376"/>
        <end position="399"/>
    </location>
</feature>
<organism evidence="12 13">
    <name type="scientific">Geodermatophilus normandii</name>
    <dbReference type="NCBI Taxonomy" id="1137989"/>
    <lineage>
        <taxon>Bacteria</taxon>
        <taxon>Bacillati</taxon>
        <taxon>Actinomycetota</taxon>
        <taxon>Actinomycetes</taxon>
        <taxon>Geodermatophilales</taxon>
        <taxon>Geodermatophilaceae</taxon>
        <taxon>Geodermatophilus</taxon>
    </lineage>
</organism>
<dbReference type="InterPro" id="IPR018422">
    <property type="entry name" value="Cation/H_exchanger_CPA1"/>
</dbReference>
<evidence type="ECO:0000256" key="8">
    <source>
        <dbReference type="ARBA" id="ARBA00023136"/>
    </source>
</evidence>
<keyword evidence="9 10" id="KW-0739">Sodium transport</keyword>
<proteinExistence type="inferred from homology"/>
<feature type="transmembrane region" description="Helical" evidence="10">
    <location>
        <begin position="299"/>
        <end position="322"/>
    </location>
</feature>
<dbReference type="GO" id="GO:0098719">
    <property type="term" value="P:sodium ion import across plasma membrane"/>
    <property type="evidence" value="ECO:0007669"/>
    <property type="project" value="TreeGrafter"/>
</dbReference>
<gene>
    <name evidence="12" type="ORF">GCU54_19610</name>
</gene>
<keyword evidence="8 10" id="KW-0472">Membrane</keyword>
<dbReference type="Gene3D" id="6.10.140.1330">
    <property type="match status" value="1"/>
</dbReference>
<evidence type="ECO:0000259" key="11">
    <source>
        <dbReference type="Pfam" id="PF00999"/>
    </source>
</evidence>
<accession>A0A6P0GMI1</accession>
<dbReference type="GO" id="GO:0015385">
    <property type="term" value="F:sodium:proton antiporter activity"/>
    <property type="evidence" value="ECO:0007669"/>
    <property type="project" value="InterPro"/>
</dbReference>
<dbReference type="EMBL" id="JAAGWE010000036">
    <property type="protein sequence ID" value="NEM08181.1"/>
    <property type="molecule type" value="Genomic_DNA"/>
</dbReference>
<evidence type="ECO:0000256" key="5">
    <source>
        <dbReference type="ARBA" id="ARBA00022989"/>
    </source>
</evidence>
<evidence type="ECO:0000256" key="3">
    <source>
        <dbReference type="ARBA" id="ARBA00022475"/>
    </source>
</evidence>
<name>A0A6P0GMI1_9ACTN</name>
<feature type="transmembrane region" description="Helical" evidence="10">
    <location>
        <begin position="53"/>
        <end position="73"/>
    </location>
</feature>
<dbReference type="PANTHER" id="PTHR10110:SF86">
    <property type="entry name" value="SODIUM_HYDROGEN EXCHANGER 7"/>
    <property type="match status" value="1"/>
</dbReference>
<evidence type="ECO:0000256" key="4">
    <source>
        <dbReference type="ARBA" id="ARBA00022692"/>
    </source>
</evidence>
<evidence type="ECO:0000256" key="9">
    <source>
        <dbReference type="ARBA" id="ARBA00023201"/>
    </source>
</evidence>
<keyword evidence="7 10" id="KW-0406">Ion transport</keyword>
<dbReference type="Pfam" id="PF00999">
    <property type="entry name" value="Na_H_Exchanger"/>
    <property type="match status" value="1"/>
</dbReference>
<keyword evidence="2 10" id="KW-0813">Transport</keyword>
<feature type="transmembrane region" description="Helical" evidence="10">
    <location>
        <begin position="219"/>
        <end position="245"/>
    </location>
</feature>
<comment type="similarity">
    <text evidence="10">Belongs to the monovalent cation:proton antiporter 1 (CPA1) transporter (TC 2.A.36) family.</text>
</comment>
<dbReference type="AlphaFoldDB" id="A0A6P0GMI1"/>
<evidence type="ECO:0000256" key="2">
    <source>
        <dbReference type="ARBA" id="ARBA00022448"/>
    </source>
</evidence>
<evidence type="ECO:0000313" key="12">
    <source>
        <dbReference type="EMBL" id="NEM08181.1"/>
    </source>
</evidence>
<keyword evidence="3 10" id="KW-1003">Cell membrane</keyword>
<reference evidence="12 13" key="1">
    <citation type="submission" date="2019-12" db="EMBL/GenBank/DDBJ databases">
        <title>WGS of CPCC 203550 I12A-02606.</title>
        <authorList>
            <person name="Jiang Z."/>
        </authorList>
    </citation>
    <scope>NUCLEOTIDE SEQUENCE [LARGE SCALE GENOMIC DNA]</scope>
    <source>
        <strain evidence="12 13">I12A-02606</strain>
    </source>
</reference>
<evidence type="ECO:0000256" key="10">
    <source>
        <dbReference type="RuleBase" id="RU366002"/>
    </source>
</evidence>
<feature type="transmembrane region" description="Helical" evidence="10">
    <location>
        <begin position="178"/>
        <end position="199"/>
    </location>
</feature>
<feature type="transmembrane region" description="Helical" evidence="10">
    <location>
        <begin position="266"/>
        <end position="287"/>
    </location>
</feature>
<comment type="function">
    <text evidence="10">Na(+)/H(+) antiporter that extrudes sodium in exchange for external protons.</text>
</comment>
<dbReference type="GO" id="GO:0015386">
    <property type="term" value="F:potassium:proton antiporter activity"/>
    <property type="evidence" value="ECO:0007669"/>
    <property type="project" value="TreeGrafter"/>
</dbReference>
<comment type="caution">
    <text evidence="12">The sequence shown here is derived from an EMBL/GenBank/DDBJ whole genome shotgun (WGS) entry which is preliminary data.</text>
</comment>
<feature type="transmembrane region" description="Helical" evidence="10">
    <location>
        <begin position="85"/>
        <end position="105"/>
    </location>
</feature>
<dbReference type="InterPro" id="IPR004705">
    <property type="entry name" value="Cation/H_exchanger_CPA1_bac"/>
</dbReference>
<protein>
    <submittedName>
        <fullName evidence="12">Na+/H+ antiporter</fullName>
    </submittedName>
</protein>
<comment type="subcellular location">
    <subcellularLocation>
        <location evidence="1 10">Cell membrane</location>
        <topology evidence="1 10">Multi-pass membrane protein</topology>
    </subcellularLocation>
</comment>
<dbReference type="PANTHER" id="PTHR10110">
    <property type="entry name" value="SODIUM/HYDROGEN EXCHANGER"/>
    <property type="match status" value="1"/>
</dbReference>
<feature type="transmembrane region" description="Helical" evidence="10">
    <location>
        <begin position="342"/>
        <end position="364"/>
    </location>
</feature>
<dbReference type="NCBIfam" id="TIGR00831">
    <property type="entry name" value="a_cpa1"/>
    <property type="match status" value="1"/>
</dbReference>